<dbReference type="Pfam" id="PF16644">
    <property type="entry name" value="NEXCaM_BD"/>
    <property type="match status" value="1"/>
</dbReference>
<dbReference type="InterPro" id="IPR006153">
    <property type="entry name" value="Cation/H_exchanger_TM"/>
</dbReference>
<evidence type="ECO:0000256" key="8">
    <source>
        <dbReference type="ARBA" id="ARBA00023053"/>
    </source>
</evidence>
<feature type="transmembrane region" description="Helical" evidence="14">
    <location>
        <begin position="87"/>
        <end position="104"/>
    </location>
</feature>
<keyword evidence="5" id="KW-1003">Cell membrane</keyword>
<dbReference type="InterPro" id="IPR004709">
    <property type="entry name" value="NaH_exchanger"/>
</dbReference>
<keyword evidence="6 12" id="KW-0812">Transmembrane</keyword>
<keyword evidence="10 14" id="KW-0472">Membrane</keyword>
<keyword evidence="8" id="KW-0915">Sodium</keyword>
<keyword evidence="18" id="KW-1185">Reference proteome</keyword>
<feature type="transmembrane region" description="Helical" evidence="14">
    <location>
        <begin position="406"/>
        <end position="429"/>
    </location>
</feature>
<dbReference type="PANTHER" id="PTHR10110:SF196">
    <property type="entry name" value="SODIUM_HYDROGEN EXCHANGER"/>
    <property type="match status" value="1"/>
</dbReference>
<evidence type="ECO:0000259" key="15">
    <source>
        <dbReference type="Pfam" id="PF00999"/>
    </source>
</evidence>
<evidence type="ECO:0000256" key="14">
    <source>
        <dbReference type="SAM" id="Phobius"/>
    </source>
</evidence>
<dbReference type="GO" id="GO:0098719">
    <property type="term" value="P:sodium ion import across plasma membrane"/>
    <property type="evidence" value="ECO:0007669"/>
    <property type="project" value="TreeGrafter"/>
</dbReference>
<dbReference type="InterPro" id="IPR032103">
    <property type="entry name" value="NHE_CaM-bd"/>
</dbReference>
<dbReference type="GO" id="GO:0015385">
    <property type="term" value="F:sodium:proton antiporter activity"/>
    <property type="evidence" value="ECO:0007669"/>
    <property type="project" value="InterPro"/>
</dbReference>
<feature type="transmembrane region" description="Helical" evidence="14">
    <location>
        <begin position="225"/>
        <end position="246"/>
    </location>
</feature>
<dbReference type="PANTHER" id="PTHR10110">
    <property type="entry name" value="SODIUM/HYDROGEN EXCHANGER"/>
    <property type="match status" value="1"/>
</dbReference>
<evidence type="ECO:0000256" key="9">
    <source>
        <dbReference type="ARBA" id="ARBA00023065"/>
    </source>
</evidence>
<reference evidence="17" key="2">
    <citation type="submission" date="2025-09" db="UniProtKB">
        <authorList>
            <consortium name="Ensembl"/>
        </authorList>
    </citation>
    <scope>IDENTIFICATION</scope>
</reference>
<name>A0A3Q3IUI4_MONAL</name>
<evidence type="ECO:0000256" key="6">
    <source>
        <dbReference type="ARBA" id="ARBA00022692"/>
    </source>
</evidence>
<evidence type="ECO:0000256" key="1">
    <source>
        <dbReference type="ARBA" id="ARBA00004651"/>
    </source>
</evidence>
<dbReference type="Proteomes" id="UP000261600">
    <property type="component" value="Unplaced"/>
</dbReference>
<feature type="transmembrane region" description="Helical" evidence="14">
    <location>
        <begin position="116"/>
        <end position="143"/>
    </location>
</feature>
<feature type="transmembrane region" description="Helical" evidence="14">
    <location>
        <begin position="309"/>
        <end position="332"/>
    </location>
</feature>
<feature type="domain" description="Cation/H+ exchanger transmembrane" evidence="15">
    <location>
        <begin position="36"/>
        <end position="428"/>
    </location>
</feature>
<keyword evidence="9 12" id="KW-0406">Ion transport</keyword>
<evidence type="ECO:0000256" key="5">
    <source>
        <dbReference type="ARBA" id="ARBA00022475"/>
    </source>
</evidence>
<evidence type="ECO:0000256" key="12">
    <source>
        <dbReference type="RuleBase" id="RU003722"/>
    </source>
</evidence>
<dbReference type="Gene3D" id="6.10.140.1330">
    <property type="match status" value="1"/>
</dbReference>
<evidence type="ECO:0000313" key="18">
    <source>
        <dbReference type="Proteomes" id="UP000261600"/>
    </source>
</evidence>
<evidence type="ECO:0000256" key="13">
    <source>
        <dbReference type="SAM" id="MobiDB-lite"/>
    </source>
</evidence>
<dbReference type="AlphaFoldDB" id="A0A3Q3IUI4"/>
<dbReference type="GO" id="GO:0051453">
    <property type="term" value="P:regulation of intracellular pH"/>
    <property type="evidence" value="ECO:0007669"/>
    <property type="project" value="TreeGrafter"/>
</dbReference>
<reference evidence="17" key="1">
    <citation type="submission" date="2025-08" db="UniProtKB">
        <authorList>
            <consortium name="Ensembl"/>
        </authorList>
    </citation>
    <scope>IDENTIFICATION</scope>
</reference>
<organism evidence="17 18">
    <name type="scientific">Monopterus albus</name>
    <name type="common">Swamp eel</name>
    <dbReference type="NCBI Taxonomy" id="43700"/>
    <lineage>
        <taxon>Eukaryota</taxon>
        <taxon>Metazoa</taxon>
        <taxon>Chordata</taxon>
        <taxon>Craniata</taxon>
        <taxon>Vertebrata</taxon>
        <taxon>Euteleostomi</taxon>
        <taxon>Actinopterygii</taxon>
        <taxon>Neopterygii</taxon>
        <taxon>Teleostei</taxon>
        <taxon>Neoteleostei</taxon>
        <taxon>Acanthomorphata</taxon>
        <taxon>Anabantaria</taxon>
        <taxon>Synbranchiformes</taxon>
        <taxon>Synbranchidae</taxon>
        <taxon>Monopterus</taxon>
    </lineage>
</organism>
<dbReference type="GO" id="GO:0005886">
    <property type="term" value="C:plasma membrane"/>
    <property type="evidence" value="ECO:0007669"/>
    <property type="project" value="UniProtKB-SubCell"/>
</dbReference>
<accession>A0A3Q3IUI4</accession>
<keyword evidence="4 12" id="KW-0050">Antiport</keyword>
<dbReference type="Gene3D" id="6.10.250.2020">
    <property type="match status" value="1"/>
</dbReference>
<feature type="transmembrane region" description="Helical" evidence="14">
    <location>
        <begin position="338"/>
        <end position="366"/>
    </location>
</feature>
<feature type="transmembrane region" description="Helical" evidence="14">
    <location>
        <begin position="27"/>
        <end position="45"/>
    </location>
</feature>
<protein>
    <recommendedName>
        <fullName evidence="12">Sodium/hydrogen exchanger</fullName>
    </recommendedName>
</protein>
<dbReference type="NCBIfam" id="TIGR00840">
    <property type="entry name" value="b_cpa1"/>
    <property type="match status" value="1"/>
</dbReference>
<feature type="compositionally biased region" description="Polar residues" evidence="13">
    <location>
        <begin position="681"/>
        <end position="690"/>
    </location>
</feature>
<evidence type="ECO:0000259" key="16">
    <source>
        <dbReference type="Pfam" id="PF16644"/>
    </source>
</evidence>
<dbReference type="Ensembl" id="ENSMALT00000007804.1">
    <property type="protein sequence ID" value="ENSMALP00000007640.1"/>
    <property type="gene ID" value="ENSMALG00000005313.1"/>
</dbReference>
<dbReference type="Pfam" id="PF00999">
    <property type="entry name" value="Na_H_Exchanger"/>
    <property type="match status" value="1"/>
</dbReference>
<feature type="transmembrane region" description="Helical" evidence="14">
    <location>
        <begin position="378"/>
        <end position="400"/>
    </location>
</feature>
<dbReference type="GO" id="GO:0015386">
    <property type="term" value="F:potassium:proton antiporter activity"/>
    <property type="evidence" value="ECO:0007669"/>
    <property type="project" value="TreeGrafter"/>
</dbReference>
<feature type="region of interest" description="Disordered" evidence="13">
    <location>
        <begin position="624"/>
        <end position="739"/>
    </location>
</feature>
<comment type="similarity">
    <text evidence="2 12">Belongs to the monovalent cation:proton antiporter 1 (CPA1) transporter (TC 2.A.36) family.</text>
</comment>
<keyword evidence="3 12" id="KW-0813">Transport</keyword>
<proteinExistence type="inferred from homology"/>
<keyword evidence="11 12" id="KW-0739">Sodium transport</keyword>
<evidence type="ECO:0000256" key="3">
    <source>
        <dbReference type="ARBA" id="ARBA00022448"/>
    </source>
</evidence>
<feature type="transmembrane region" description="Helical" evidence="14">
    <location>
        <begin position="51"/>
        <end position="75"/>
    </location>
</feature>
<comment type="subcellular location">
    <subcellularLocation>
        <location evidence="1">Cell membrane</location>
        <topology evidence="1">Multi-pass membrane protein</topology>
    </subcellularLocation>
</comment>
<dbReference type="PRINTS" id="PR01084">
    <property type="entry name" value="NAHEXCHNGR"/>
</dbReference>
<dbReference type="InterPro" id="IPR018422">
    <property type="entry name" value="Cation/H_exchanger_CPA1"/>
</dbReference>
<evidence type="ECO:0000256" key="11">
    <source>
        <dbReference type="ARBA" id="ARBA00023201"/>
    </source>
</evidence>
<evidence type="ECO:0000256" key="7">
    <source>
        <dbReference type="ARBA" id="ARBA00022989"/>
    </source>
</evidence>
<keyword evidence="7 14" id="KW-1133">Transmembrane helix</keyword>
<evidence type="ECO:0000256" key="4">
    <source>
        <dbReference type="ARBA" id="ARBA00022449"/>
    </source>
</evidence>
<evidence type="ECO:0000256" key="10">
    <source>
        <dbReference type="ARBA" id="ARBA00023136"/>
    </source>
</evidence>
<feature type="domain" description="Sodium/hydrogen exchanger regulatory region" evidence="16">
    <location>
        <begin position="523"/>
        <end position="620"/>
    </location>
</feature>
<feature type="transmembrane region" description="Helical" evidence="14">
    <location>
        <begin position="185"/>
        <end position="204"/>
    </location>
</feature>
<evidence type="ECO:0000256" key="2">
    <source>
        <dbReference type="ARBA" id="ARBA00007367"/>
    </source>
</evidence>
<feature type="transmembrane region" description="Helical" evidence="14">
    <location>
        <begin position="266"/>
        <end position="288"/>
    </location>
</feature>
<sequence>MDDPQASLEPTKGNSALFKLNYPRIQIPLEITLWMLLASFAKIGFNMYHKITIWVPETCLLITLGLIVGSIMYFANEEPPAVHTNTVFFLYMLPPIVLESGYFIPIRHLFENIGTVVWFALVGTLWNSFGIGISLFAICQIDAFGVHDISLQENLLFASIISAVDPVAMLNLFEDVSVNEQLCIVVLGESIFSDVVTVVLYNMFNFQAKKEVVKATDVLLGIAEFLEVVFGGLIFGIVFGFVAAFTTRFTSKVREIEPLFIFMFSYLAYLIAELFSMSSVTAIVMCAITMKYYVEENVSQRSCTTLRHVIKMLASISETLIFFFLGIATITTEHEWNWGYILFTLLFAFVWRGLGVLVLTLIMNPFRTIPFTFQDQFALAYCGLRGAISFALAFTLPDFIGRKNLFVTTTIALILVTVFIQGITMRPLIGLINIRKTNRNLYTINAEIHCRLMDHTVAGIEDICGQYGHFYWKDKFMRFNDRILRKILIRDRRAESSILALYKKLELQNAMLILDVVSGDISAAPSIISLYEEKKSSSKPNKLLAVEVKKMHDILSKNMYKIRQQAVSFTSKHALPNDSQPREIVIRRHNSIRRSLQSHGFHRAVKTFFFLHVPDVQENMSEVVYPSRTPSPGPAPLSSPLREVPSVHDRGKSGRTRHGMSRTSSSYSDSHVPAPRRHSKSSTSDKNSAGNFREPHHKAEEPEQQQRPLSPPTAWAAEPKDNVTQHPLLRQPQWNPKKM</sequence>
<evidence type="ECO:0000313" key="17">
    <source>
        <dbReference type="Ensembl" id="ENSMALP00000007640.1"/>
    </source>
</evidence>
<dbReference type="Gene3D" id="6.10.250.1040">
    <property type="match status" value="1"/>
</dbReference>